<comment type="subcellular location">
    <subcellularLocation>
        <location evidence="1">Cytoplasm</location>
        <location evidence="1">Cytoskeleton</location>
        <location evidence="1">Cilium axoneme</location>
    </subcellularLocation>
</comment>
<keyword evidence="2" id="KW-0963">Cytoplasm</keyword>
<evidence type="ECO:0000313" key="11">
    <source>
        <dbReference type="Proteomes" id="UP000292052"/>
    </source>
</evidence>
<evidence type="ECO:0000256" key="7">
    <source>
        <dbReference type="ARBA" id="ARBA00023273"/>
    </source>
</evidence>
<dbReference type="Gene3D" id="2.130.10.10">
    <property type="entry name" value="YVTN repeat-like/Quinoprotein amine dehydrogenase"/>
    <property type="match status" value="2"/>
</dbReference>
<accession>A0A482WDC0</accession>
<dbReference type="Proteomes" id="UP000292052">
    <property type="component" value="Unassembled WGS sequence"/>
</dbReference>
<keyword evidence="3" id="KW-0853">WD repeat</keyword>
<dbReference type="InterPro" id="IPR001680">
    <property type="entry name" value="WD40_rpt"/>
</dbReference>
<keyword evidence="11" id="KW-1185">Reference proteome</keyword>
<gene>
    <name evidence="10" type="ORF">BDFB_000508</name>
</gene>
<evidence type="ECO:0000256" key="8">
    <source>
        <dbReference type="SAM" id="Coils"/>
    </source>
</evidence>
<feature type="coiled-coil region" evidence="8">
    <location>
        <begin position="831"/>
        <end position="880"/>
    </location>
</feature>
<keyword evidence="10" id="KW-0675">Receptor</keyword>
<dbReference type="InterPro" id="IPR036322">
    <property type="entry name" value="WD40_repeat_dom_sf"/>
</dbReference>
<dbReference type="SUPFAM" id="SSF50978">
    <property type="entry name" value="WD40 repeat-like"/>
    <property type="match status" value="1"/>
</dbReference>
<dbReference type="OrthoDB" id="1935234at2759"/>
<evidence type="ECO:0000256" key="4">
    <source>
        <dbReference type="ARBA" id="ARBA00022737"/>
    </source>
</evidence>
<keyword evidence="4" id="KW-0677">Repeat</keyword>
<evidence type="ECO:0000256" key="5">
    <source>
        <dbReference type="ARBA" id="ARBA00023054"/>
    </source>
</evidence>
<evidence type="ECO:0000313" key="10">
    <source>
        <dbReference type="EMBL" id="RZC43160.1"/>
    </source>
</evidence>
<reference evidence="10 11" key="1">
    <citation type="submission" date="2017-03" db="EMBL/GenBank/DDBJ databases">
        <title>Genome of the blue death feigning beetle - Asbolus verrucosus.</title>
        <authorList>
            <person name="Rider S.D."/>
        </authorList>
    </citation>
    <scope>NUCLEOTIDE SEQUENCE [LARGE SCALE GENOMIC DNA]</scope>
    <source>
        <strain evidence="10">Butters</strain>
        <tissue evidence="10">Head and leg muscle</tissue>
    </source>
</reference>
<evidence type="ECO:0000256" key="6">
    <source>
        <dbReference type="ARBA" id="ARBA00023212"/>
    </source>
</evidence>
<dbReference type="SUPFAM" id="SSF50998">
    <property type="entry name" value="Quinoprotein alcohol dehydrogenase-like"/>
    <property type="match status" value="1"/>
</dbReference>
<name>A0A482WDC0_ASBVE</name>
<dbReference type="PANTHER" id="PTHR14885:SF3">
    <property type="entry name" value="CILIA- AND FLAGELLA-ASSOCIATED PROTEIN 44"/>
    <property type="match status" value="1"/>
</dbReference>
<feature type="coiled-coil region" evidence="8">
    <location>
        <begin position="1705"/>
        <end position="1746"/>
    </location>
</feature>
<comment type="caution">
    <text evidence="10">The sequence shown here is derived from an EMBL/GenBank/DDBJ whole genome shotgun (WGS) entry which is preliminary data.</text>
</comment>
<evidence type="ECO:0000256" key="3">
    <source>
        <dbReference type="ARBA" id="ARBA00022574"/>
    </source>
</evidence>
<keyword evidence="7" id="KW-0966">Cell projection</keyword>
<dbReference type="InterPro" id="IPR015943">
    <property type="entry name" value="WD40/YVTN_repeat-like_dom_sf"/>
</dbReference>
<keyword evidence="5 8" id="KW-0175">Coiled coil</keyword>
<dbReference type="GO" id="GO:0005930">
    <property type="term" value="C:axoneme"/>
    <property type="evidence" value="ECO:0007669"/>
    <property type="project" value="UniProtKB-SubCell"/>
</dbReference>
<feature type="region of interest" description="Disordered" evidence="9">
    <location>
        <begin position="1390"/>
        <end position="1418"/>
    </location>
</feature>
<evidence type="ECO:0000256" key="1">
    <source>
        <dbReference type="ARBA" id="ARBA00004430"/>
    </source>
</evidence>
<feature type="compositionally biased region" description="Low complexity" evidence="9">
    <location>
        <begin position="1400"/>
        <end position="1410"/>
    </location>
</feature>
<evidence type="ECO:0000256" key="9">
    <source>
        <dbReference type="SAM" id="MobiDB-lite"/>
    </source>
</evidence>
<protein>
    <submittedName>
        <fullName evidence="10">Thyroid receptor-interacting protein 11</fullName>
    </submittedName>
</protein>
<dbReference type="GO" id="GO:0003341">
    <property type="term" value="P:cilium movement"/>
    <property type="evidence" value="ECO:0007669"/>
    <property type="project" value="UniProtKB-ARBA"/>
</dbReference>
<organism evidence="10 11">
    <name type="scientific">Asbolus verrucosus</name>
    <name type="common">Desert ironclad beetle</name>
    <dbReference type="NCBI Taxonomy" id="1661398"/>
    <lineage>
        <taxon>Eukaryota</taxon>
        <taxon>Metazoa</taxon>
        <taxon>Ecdysozoa</taxon>
        <taxon>Arthropoda</taxon>
        <taxon>Hexapoda</taxon>
        <taxon>Insecta</taxon>
        <taxon>Pterygota</taxon>
        <taxon>Neoptera</taxon>
        <taxon>Endopterygota</taxon>
        <taxon>Coleoptera</taxon>
        <taxon>Polyphaga</taxon>
        <taxon>Cucujiformia</taxon>
        <taxon>Tenebrionidae</taxon>
        <taxon>Pimeliinae</taxon>
        <taxon>Asbolus</taxon>
    </lineage>
</organism>
<proteinExistence type="predicted"/>
<feature type="coiled-coil region" evidence="8">
    <location>
        <begin position="1130"/>
        <end position="1157"/>
    </location>
</feature>
<dbReference type="EMBL" id="QDEB01001539">
    <property type="protein sequence ID" value="RZC43160.1"/>
    <property type="molecule type" value="Genomic_DNA"/>
</dbReference>
<feature type="coiled-coil region" evidence="8">
    <location>
        <begin position="1547"/>
        <end position="1574"/>
    </location>
</feature>
<dbReference type="SMART" id="SM00320">
    <property type="entry name" value="WD40"/>
    <property type="match status" value="4"/>
</dbReference>
<feature type="coiled-coil region" evidence="8">
    <location>
        <begin position="1453"/>
        <end position="1508"/>
    </location>
</feature>
<evidence type="ECO:0000256" key="2">
    <source>
        <dbReference type="ARBA" id="ARBA00022490"/>
    </source>
</evidence>
<dbReference type="Pfam" id="PF00400">
    <property type="entry name" value="WD40"/>
    <property type="match status" value="1"/>
</dbReference>
<dbReference type="InterPro" id="IPR011047">
    <property type="entry name" value="Quinoprotein_ADH-like_sf"/>
</dbReference>
<dbReference type="STRING" id="1661398.A0A482WDC0"/>
<keyword evidence="6" id="KW-0206">Cytoskeleton</keyword>
<dbReference type="PANTHER" id="PTHR14885">
    <property type="entry name" value="CILIA- AND FLAGELLA-ASSOCIATED PROTEIN 43-RELATED"/>
    <property type="match status" value="1"/>
</dbReference>
<sequence>MSQTDEGVEDLPADYRYRDYYGEEEEEEYEEEGSEDAWSIYDSETFISGPFQSEKSTIPEDILEFEFSFGYDCRKYFNLTVADPDTLVFASGNFINFFDVPTKTISFRRSALGGGIAHIKANPCPEFNHVAVAEHGEIPLIIIYEWPAMEINCILKGGSQRLYSHLDYSPDGLLLVSQGGEPDYLITVWNWPKRKILLRTKSYVNDVYRVKFSPHVPGQLTTAGVTHIKFWKMARTFTGLKLKGELGRFGKTEFSDILGILPMPDEKVVSGCAWGNILVWDAGLIKLEVFRTLRRKCHEGPIVQLAYIDGELWTVAMDGHVKVWWYEKIDQADPPDDDRVIQIEPTYDFHTPGLMLMCVRKRYPDPKDTTYFGQDGNGGIWIIDLNTKDTPQESVQIYKSHAGKVVDIAVCPWGPFLASLGEDGRLYLYSYLNRKLIFEYQFPARGACMIWLPPKIANSGDEILMGFDDGTLRLCILTIDTENETASLSVIQTTKPHEKVITKISMNRPCKVLVSGSDDATIFFFQVLSVGYVELVPIGYIKVPNAVTCLTWYFNKVSIVLLSQSGSQYRGYKVDELLVGCLRGEIIQVVVPHEPQDYTTVSYLLNLDIKENKFTTYKAQIRRDIKIREIQAKKAVKVAKKRVEMEKLKAENPGLDIDEEVFLADSETEEELEPLFIPEIPNRIIWMQSTEDDTIWLSMGGYDAGYIYEYKIDQKEEVPCRFKMVYDGDDIEISSYVYNYNKKYLIFAMQNGEIRVNKIHDGDFRDLSDYWSLAMHDNLNGFVPNMCFSYDERYFFTCGHDEDDEFIPELAIPSISARIVFPKSVHDEANYDKLSIEQASLKKEQDRIERLANKHKEMLRQKLKNLLERFQKVLKRNKKLLPSQVIPVEELELDPRVSEYIDMKLNEELALVKRKLAFDVQKSEVKMLKLRNHFVDNLAHIPIIVKGINSNHCVKMLRQRKIAQENTHMLSIIGEKLLEDEIKGRPPERVPPPPKIVIPKKQKDARLEYFLVNLSPSITELSPLNNKLTRLLHKYRHRKLKWERREEEWEEFVATKPAVGVNYPEDDIALEEAKATIGDYKLKSDKSYKPSKSQRESTVKKYQELLLSRVKQYNIRNDFNNKLFALREDKVRIRQELLVLQKKLEEIHEEISEQQVKDGPPVPQEDASEFPERDYEIKLVLEIEEDLEKQPEKEVIQKQTNFDYYERDILPKDTKKSDWKEMDVCVADFDVLCNMSKNEKKDTPWEYDIRTRRNQRKLFEQDEIIDEMKRKIYDFNNELEKIGNERFTVDVNAKLMDIFLMTLHEELIILKEFEVLEDDLQDKVNQKMSEVLDMQDIIQDSNLQIIYHNKEIEKMNEELGVIQKTFLASVVDNKFFDFLRKVFRKKYKPPRVQKDDESSSESSSSSSSSTESEDDAKSIDSRDFGIIKQDLNVCPKGCDPAVYDYTIESRSKRHQVEIKIKEKQKMIELLKKDLEIQNKKIVFIEKQLQVCQQDLEKYQREKQEKLNEVRCTVVLKLDQLQHLTTEDKTSKIMDTLLFSKARLSKLYKRTEELQVETEQQLNRHKRNVKHLTRMKTDCEYMASTVKKLQETILVNMQIKFGKVVDIIEIEEAMLKRTFGKDDLAELEEVLLKKIIHDLRLSMMDIKGMYIDQLHYWQEAIVKTQKELTMALRHSTSRQELLSLLTREKTELARAIVLQEKKKTHLQGIEDVARLYKDEIEKLEAILEEQNQQLQEIKDEIKLLKTKGMLLKPKEVKKEVEEEEEVKGWDLKDWDEEVEEEEEKRKPFSTEIIIPTTLHEKSQEVAASLLTEMLEALDVKLAQKSTETFIKSMLGSVMRGLSMTELVEELLKNLPIEPDDKQRGIIETTAEQLYVVQEPDATEEDIDYYSREIMEDIVDEVLLMKDEPQLVMARLVSKLVDNLPVNYLKQQTSLEFLVQKILRSQLNLKLDEKDFIHMLHTQEAENIMHEILQRVYDTGTNKHY</sequence>